<dbReference type="Proteomes" id="UP001499852">
    <property type="component" value="Unassembled WGS sequence"/>
</dbReference>
<dbReference type="RefSeq" id="WP_345736955.1">
    <property type="nucleotide sequence ID" value="NZ_BAABIA010000005.1"/>
</dbReference>
<evidence type="ECO:0000313" key="3">
    <source>
        <dbReference type="Proteomes" id="UP001499852"/>
    </source>
</evidence>
<accession>A0ABP9PB66</accession>
<evidence type="ECO:0000313" key="2">
    <source>
        <dbReference type="EMBL" id="GAA5142153.1"/>
    </source>
</evidence>
<protein>
    <recommendedName>
        <fullName evidence="1">HEPN/Toprim N-terminal domain-containing protein</fullName>
    </recommendedName>
</protein>
<dbReference type="EMBL" id="BAABIA010000005">
    <property type="protein sequence ID" value="GAA5142153.1"/>
    <property type="molecule type" value="Genomic_DNA"/>
</dbReference>
<sequence>MGSYAELSIDNHSIISMKSYVDPVVMTFFEECDRQSYLRKWVEQGEEWEEHIFEYAIASQKLKQRLDIMGFNLESVKGYFDEHVNACLKRFDSEDEYIELRWMNIQANKDFFSNYTFDRWVKEVQSFSLLGFCKHEFICKLETLPTYFRLIAGGEAGYNWGFPECDIRLMVRALLEAFADSVVKLDYSSLVSSGYYDGTEKLAKDAKYDITQEFIWSSSIVILTEGSSDAKILRESLKLLYPHLFPSFSFLDFEGPRLSGGASGLVQLLKGFAAANIANRVVAVFDNDTAAEESLKGLDIKSLPPSFKVIQYPNIDLGRSYPTVGPQGDVITNINGLAASIELYLGEDVLRDPSSGELMRVQWKGYNQSLQKYQGELLNKNLLMKRFDQKLLRATTASDYPEGDWSSLKSIWEAIISACITDV</sequence>
<organism evidence="2 3">
    <name type="scientific">Prosthecobacter algae</name>
    <dbReference type="NCBI Taxonomy" id="1144682"/>
    <lineage>
        <taxon>Bacteria</taxon>
        <taxon>Pseudomonadati</taxon>
        <taxon>Verrucomicrobiota</taxon>
        <taxon>Verrucomicrobiia</taxon>
        <taxon>Verrucomicrobiales</taxon>
        <taxon>Verrucomicrobiaceae</taxon>
        <taxon>Prosthecobacter</taxon>
    </lineage>
</organism>
<reference evidence="3" key="1">
    <citation type="journal article" date="2019" name="Int. J. Syst. Evol. Microbiol.">
        <title>The Global Catalogue of Microorganisms (GCM) 10K type strain sequencing project: providing services to taxonomists for standard genome sequencing and annotation.</title>
        <authorList>
            <consortium name="The Broad Institute Genomics Platform"/>
            <consortium name="The Broad Institute Genome Sequencing Center for Infectious Disease"/>
            <person name="Wu L."/>
            <person name="Ma J."/>
        </authorList>
    </citation>
    <scope>NUCLEOTIDE SEQUENCE [LARGE SCALE GENOMIC DNA]</scope>
    <source>
        <strain evidence="3">JCM 18053</strain>
    </source>
</reference>
<dbReference type="Pfam" id="PF18871">
    <property type="entry name" value="HEPN_Toprim_N"/>
    <property type="match status" value="1"/>
</dbReference>
<proteinExistence type="predicted"/>
<keyword evidence="3" id="KW-1185">Reference proteome</keyword>
<feature type="domain" description="HEPN/Toprim N-terminal" evidence="1">
    <location>
        <begin position="1"/>
        <end position="205"/>
    </location>
</feature>
<evidence type="ECO:0000259" key="1">
    <source>
        <dbReference type="Pfam" id="PF18871"/>
    </source>
</evidence>
<comment type="caution">
    <text evidence="2">The sequence shown here is derived from an EMBL/GenBank/DDBJ whole genome shotgun (WGS) entry which is preliminary data.</text>
</comment>
<dbReference type="InterPro" id="IPR041487">
    <property type="entry name" value="HEPN/Toprim-NTD1"/>
</dbReference>
<gene>
    <name evidence="2" type="ORF">GCM10023213_27590</name>
</gene>
<name>A0ABP9PB66_9BACT</name>